<dbReference type="EMBL" id="AP014633">
    <property type="protein sequence ID" value="BAP57091.1"/>
    <property type="molecule type" value="Genomic_DNA"/>
</dbReference>
<name>A0A090BVM0_9GAMM</name>
<dbReference type="HOGENOM" id="CLU_108696_8_4_6"/>
<gene>
    <name evidence="4" type="ORF">THII_2794</name>
</gene>
<sequence length="85" mass="9396">MSQETVINRLKDVISQELDANITREEIGNDTPLFEEGLGLDSVVLVELISLVEKEFGIKFSDDELRPESFSTVKVLADVVTGKQG</sequence>
<organism evidence="4 5">
    <name type="scientific">Thioploca ingrica</name>
    <dbReference type="NCBI Taxonomy" id="40754"/>
    <lineage>
        <taxon>Bacteria</taxon>
        <taxon>Pseudomonadati</taxon>
        <taxon>Pseudomonadota</taxon>
        <taxon>Gammaproteobacteria</taxon>
        <taxon>Thiotrichales</taxon>
        <taxon>Thiotrichaceae</taxon>
        <taxon>Thioploca</taxon>
    </lineage>
</organism>
<dbReference type="Proteomes" id="UP000031623">
    <property type="component" value="Chromosome"/>
</dbReference>
<dbReference type="OrthoDB" id="9803943at2"/>
<evidence type="ECO:0000313" key="5">
    <source>
        <dbReference type="Proteomes" id="UP000031623"/>
    </source>
</evidence>
<keyword evidence="5" id="KW-1185">Reference proteome</keyword>
<keyword evidence="1" id="KW-0596">Phosphopantetheine</keyword>
<dbReference type="KEGG" id="tig:THII_2794"/>
<reference evidence="4 5" key="1">
    <citation type="journal article" date="2014" name="ISME J.">
        <title>Ecophysiology of Thioploca ingrica as revealed by the complete genome sequence supplemented with proteomic evidence.</title>
        <authorList>
            <person name="Kojima H."/>
            <person name="Ogura Y."/>
            <person name="Yamamoto N."/>
            <person name="Togashi T."/>
            <person name="Mori H."/>
            <person name="Watanabe T."/>
            <person name="Nemoto F."/>
            <person name="Kurokawa K."/>
            <person name="Hayashi T."/>
            <person name="Fukui M."/>
        </authorList>
    </citation>
    <scope>NUCLEOTIDE SEQUENCE [LARGE SCALE GENOMIC DNA]</scope>
</reference>
<protein>
    <submittedName>
        <fullName evidence="4">Acyl carrier protein</fullName>
    </submittedName>
</protein>
<evidence type="ECO:0000256" key="2">
    <source>
        <dbReference type="ARBA" id="ARBA00022553"/>
    </source>
</evidence>
<dbReference type="SUPFAM" id="SSF47336">
    <property type="entry name" value="ACP-like"/>
    <property type="match status" value="1"/>
</dbReference>
<evidence type="ECO:0000256" key="1">
    <source>
        <dbReference type="ARBA" id="ARBA00022450"/>
    </source>
</evidence>
<dbReference type="AlphaFoldDB" id="A0A090BVM0"/>
<dbReference type="Pfam" id="PF00550">
    <property type="entry name" value="PP-binding"/>
    <property type="match status" value="1"/>
</dbReference>
<dbReference type="InterPro" id="IPR006162">
    <property type="entry name" value="Ppantetheine_attach_site"/>
</dbReference>
<dbReference type="STRING" id="40754.THII_2794"/>
<feature type="domain" description="Carrier" evidence="3">
    <location>
        <begin position="4"/>
        <end position="84"/>
    </location>
</feature>
<evidence type="ECO:0000259" key="3">
    <source>
        <dbReference type="PROSITE" id="PS50075"/>
    </source>
</evidence>
<accession>A0A090BVM0</accession>
<dbReference type="PROSITE" id="PS50075">
    <property type="entry name" value="CARRIER"/>
    <property type="match status" value="1"/>
</dbReference>
<dbReference type="Gene3D" id="1.10.1200.10">
    <property type="entry name" value="ACP-like"/>
    <property type="match status" value="1"/>
</dbReference>
<dbReference type="PROSITE" id="PS00012">
    <property type="entry name" value="PHOSPHOPANTETHEINE"/>
    <property type="match status" value="1"/>
</dbReference>
<proteinExistence type="predicted"/>
<dbReference type="InterPro" id="IPR009081">
    <property type="entry name" value="PP-bd_ACP"/>
</dbReference>
<dbReference type="InterPro" id="IPR036736">
    <property type="entry name" value="ACP-like_sf"/>
</dbReference>
<keyword evidence="2" id="KW-0597">Phosphoprotein</keyword>
<evidence type="ECO:0000313" key="4">
    <source>
        <dbReference type="EMBL" id="BAP57091.1"/>
    </source>
</evidence>